<evidence type="ECO:0000313" key="2">
    <source>
        <dbReference type="Proteomes" id="UP000785679"/>
    </source>
</evidence>
<protein>
    <submittedName>
        <fullName evidence="1">Uncharacterized protein</fullName>
    </submittedName>
</protein>
<sequence>MMVREEQVHKCAVLLDQLPRESMRQSEAFHQASRSIICSKTTWKRQQRIQISYGATEGLRTRASLLLQQTRS</sequence>
<dbReference type="EMBL" id="RRYP01012937">
    <property type="protein sequence ID" value="TNV76801.1"/>
    <property type="molecule type" value="Genomic_DNA"/>
</dbReference>
<reference evidence="1" key="1">
    <citation type="submission" date="2019-06" db="EMBL/GenBank/DDBJ databases">
        <authorList>
            <person name="Zheng W."/>
        </authorList>
    </citation>
    <scope>NUCLEOTIDE SEQUENCE</scope>
    <source>
        <strain evidence="1">QDHG01</strain>
    </source>
</reference>
<proteinExistence type="predicted"/>
<keyword evidence="2" id="KW-1185">Reference proteome</keyword>
<dbReference type="AlphaFoldDB" id="A0A8J8NK86"/>
<comment type="caution">
    <text evidence="1">The sequence shown here is derived from an EMBL/GenBank/DDBJ whole genome shotgun (WGS) entry which is preliminary data.</text>
</comment>
<gene>
    <name evidence="1" type="ORF">FGO68_gene17683</name>
</gene>
<dbReference type="Proteomes" id="UP000785679">
    <property type="component" value="Unassembled WGS sequence"/>
</dbReference>
<accession>A0A8J8NK86</accession>
<name>A0A8J8NK86_HALGN</name>
<evidence type="ECO:0000313" key="1">
    <source>
        <dbReference type="EMBL" id="TNV76801.1"/>
    </source>
</evidence>
<organism evidence="1 2">
    <name type="scientific">Halteria grandinella</name>
    <dbReference type="NCBI Taxonomy" id="5974"/>
    <lineage>
        <taxon>Eukaryota</taxon>
        <taxon>Sar</taxon>
        <taxon>Alveolata</taxon>
        <taxon>Ciliophora</taxon>
        <taxon>Intramacronucleata</taxon>
        <taxon>Spirotrichea</taxon>
        <taxon>Stichotrichia</taxon>
        <taxon>Sporadotrichida</taxon>
        <taxon>Halteriidae</taxon>
        <taxon>Halteria</taxon>
    </lineage>
</organism>